<gene>
    <name evidence="1" type="ORF">BJY14_004449</name>
</gene>
<sequence>MSDESGYAVKAGVRDVRAPAERLELIERLTEHDRPFPSMRDVLVFAAAVGWSQGRSESFEKSIRDRIRWSTMTNRTGTEDLINMIAVAETSDANILSPDRFGERIRIFEEYANGGLIFIENLIASQPHRDLITLLAELVRTGLDEGSEDDLDSYLPDEVSRLAKELL</sequence>
<accession>A0A7Y9EJ20</accession>
<comment type="caution">
    <text evidence="1">The sequence shown here is derived from an EMBL/GenBank/DDBJ whole genome shotgun (WGS) entry which is preliminary data.</text>
</comment>
<name>A0A7Y9EJ20_9ACTN</name>
<dbReference type="InterPro" id="IPR023983">
    <property type="entry name" value="DNA_S_mod_dnd_assoc_4"/>
</dbReference>
<evidence type="ECO:0000313" key="1">
    <source>
        <dbReference type="EMBL" id="NYD48466.1"/>
    </source>
</evidence>
<evidence type="ECO:0000313" key="2">
    <source>
        <dbReference type="Proteomes" id="UP000529783"/>
    </source>
</evidence>
<keyword evidence="2" id="KW-1185">Reference proteome</keyword>
<dbReference type="Proteomes" id="UP000529783">
    <property type="component" value="Unassembled WGS sequence"/>
</dbReference>
<organism evidence="1 2">
    <name type="scientific">Actinomadura luteofluorescens</name>
    <dbReference type="NCBI Taxonomy" id="46163"/>
    <lineage>
        <taxon>Bacteria</taxon>
        <taxon>Bacillati</taxon>
        <taxon>Actinomycetota</taxon>
        <taxon>Actinomycetes</taxon>
        <taxon>Streptosporangiales</taxon>
        <taxon>Thermomonosporaceae</taxon>
        <taxon>Actinomadura</taxon>
    </lineage>
</organism>
<protein>
    <submittedName>
        <fullName evidence="1">Dnd system-associated protein 4</fullName>
    </submittedName>
</protein>
<dbReference type="AlphaFoldDB" id="A0A7Y9EJ20"/>
<dbReference type="NCBIfam" id="TIGR04062">
    <property type="entry name" value="dnd_assoc_4"/>
    <property type="match status" value="1"/>
</dbReference>
<reference evidence="1 2" key="1">
    <citation type="submission" date="2020-07" db="EMBL/GenBank/DDBJ databases">
        <title>Sequencing the genomes of 1000 actinobacteria strains.</title>
        <authorList>
            <person name="Klenk H.-P."/>
        </authorList>
    </citation>
    <scope>NUCLEOTIDE SEQUENCE [LARGE SCALE GENOMIC DNA]</scope>
    <source>
        <strain evidence="1 2">DSM 40398</strain>
    </source>
</reference>
<proteinExistence type="predicted"/>
<dbReference type="RefSeq" id="WP_179845374.1">
    <property type="nucleotide sequence ID" value="NZ_JACCBA010000001.1"/>
</dbReference>
<dbReference type="EMBL" id="JACCBA010000001">
    <property type="protein sequence ID" value="NYD48466.1"/>
    <property type="molecule type" value="Genomic_DNA"/>
</dbReference>